<keyword evidence="3" id="KW-1185">Reference proteome</keyword>
<dbReference type="InterPro" id="IPR025737">
    <property type="entry name" value="FApF"/>
</dbReference>
<dbReference type="AlphaFoldDB" id="A0A221KDS4"/>
<dbReference type="KEGG" id="vff:VITFI_CDS1378"/>
<evidence type="ECO:0000313" key="2">
    <source>
        <dbReference type="EMBL" id="ASM77156.1"/>
    </source>
</evidence>
<dbReference type="OrthoDB" id="8639774at2"/>
<proteinExistence type="predicted"/>
<evidence type="ECO:0000256" key="1">
    <source>
        <dbReference type="SAM" id="SignalP"/>
    </source>
</evidence>
<dbReference type="EMBL" id="CP022423">
    <property type="protein sequence ID" value="ASM77156.1"/>
    <property type="molecule type" value="Genomic_DNA"/>
</dbReference>
<dbReference type="Pfam" id="PF13557">
    <property type="entry name" value="Phenol_MetA_deg"/>
    <property type="match status" value="1"/>
</dbReference>
<dbReference type="RefSeq" id="WP_089416343.1">
    <property type="nucleotide sequence ID" value="NZ_CP022423.1"/>
</dbReference>
<sequence>MTAIFRWATVALAASACLNASATEGGGSIYPHGVENFMAGALPPPGVYGIVYGESYSADRVNDAQGNNLHVPDFKVTANVIALRPVWVTGAKLGGGDVVLHSIVPLVDLDVKVAGVSQNKTGVGDITVGAGVGFHHSANLHSIVALDVILPTGGYTQGDQANIGRNYRSFEPVLAVSWVDPGGFNADAKFGYLINSRNKDTDYRSGREFHFDYSLGWGLGSGWTAGVGGYYYRQMTDDNVAGADVANSRGKALAFGPSVKYDSGQGWFVTAKWQKETGVENRAQGRALWLKAVFPF</sequence>
<feature type="chain" id="PRO_5013098345" evidence="1">
    <location>
        <begin position="23"/>
        <end position="296"/>
    </location>
</feature>
<dbReference type="PROSITE" id="PS51257">
    <property type="entry name" value="PROKAR_LIPOPROTEIN"/>
    <property type="match status" value="1"/>
</dbReference>
<evidence type="ECO:0000313" key="3">
    <source>
        <dbReference type="Proteomes" id="UP000199729"/>
    </source>
</evidence>
<gene>
    <name evidence="2" type="ORF">VITFI_CDS1378</name>
</gene>
<name>A0A221KDS4_VITFI</name>
<accession>A0A221KDS4</accession>
<organism evidence="2 3">
    <name type="scientific">Vitreoscilla filiformis</name>
    <dbReference type="NCBI Taxonomy" id="63"/>
    <lineage>
        <taxon>Bacteria</taxon>
        <taxon>Pseudomonadati</taxon>
        <taxon>Pseudomonadota</taxon>
        <taxon>Betaproteobacteria</taxon>
        <taxon>Neisseriales</taxon>
        <taxon>Neisseriaceae</taxon>
        <taxon>Vitreoscilla</taxon>
    </lineage>
</organism>
<keyword evidence="1" id="KW-0732">Signal</keyword>
<feature type="signal peptide" evidence="1">
    <location>
        <begin position="1"/>
        <end position="22"/>
    </location>
</feature>
<reference evidence="2 3" key="1">
    <citation type="submission" date="2017-07" db="EMBL/GenBank/DDBJ databases">
        <title>Complete Genome Sequence of the cosmetic ferment Vitreoscilla filiformis (ATCC15551).</title>
        <authorList>
            <person name="Contreras S."/>
            <person name="Sagory-Zalkind P."/>
            <person name="Blanquart H."/>
            <person name="Iltis A."/>
            <person name="Morand S.C."/>
        </authorList>
    </citation>
    <scope>NUCLEOTIDE SEQUENCE [LARGE SCALE GENOMIC DNA]</scope>
    <source>
        <strain evidence="2 3">ATCC 15551</strain>
    </source>
</reference>
<dbReference type="Proteomes" id="UP000199729">
    <property type="component" value="Chromosome"/>
</dbReference>
<protein>
    <submittedName>
        <fullName evidence="2">Uncharacterized protein</fullName>
    </submittedName>
</protein>